<dbReference type="AlphaFoldDB" id="A0A939FRB0"/>
<feature type="region of interest" description="Disordered" evidence="2">
    <location>
        <begin position="162"/>
        <end position="194"/>
    </location>
</feature>
<keyword evidence="1" id="KW-0175">Coiled coil</keyword>
<evidence type="ECO:0000256" key="1">
    <source>
        <dbReference type="SAM" id="Coils"/>
    </source>
</evidence>
<feature type="coiled-coil region" evidence="1">
    <location>
        <begin position="13"/>
        <end position="61"/>
    </location>
</feature>
<comment type="caution">
    <text evidence="3">The sequence shown here is derived from an EMBL/GenBank/DDBJ whole genome shotgun (WGS) entry which is preliminary data.</text>
</comment>
<keyword evidence="4" id="KW-1185">Reference proteome</keyword>
<feature type="compositionally biased region" description="Basic and acidic residues" evidence="2">
    <location>
        <begin position="176"/>
        <end position="194"/>
    </location>
</feature>
<reference evidence="3" key="1">
    <citation type="submission" date="2021-03" db="EMBL/GenBank/DDBJ databases">
        <title>Streptomyces strains.</title>
        <authorList>
            <person name="Lund M.B."/>
            <person name="Toerring T."/>
        </authorList>
    </citation>
    <scope>NUCLEOTIDE SEQUENCE</scope>
    <source>
        <strain evidence="3">JCM 4242</strain>
    </source>
</reference>
<feature type="region of interest" description="Disordered" evidence="2">
    <location>
        <begin position="63"/>
        <end position="105"/>
    </location>
</feature>
<name>A0A939FRB0_9ACTN</name>
<evidence type="ECO:0000313" key="4">
    <source>
        <dbReference type="Proteomes" id="UP000664781"/>
    </source>
</evidence>
<protein>
    <recommendedName>
        <fullName evidence="5">Regulatory protein</fullName>
    </recommendedName>
</protein>
<evidence type="ECO:0008006" key="5">
    <source>
        <dbReference type="Google" id="ProtNLM"/>
    </source>
</evidence>
<dbReference type="RefSeq" id="WP_086567195.1">
    <property type="nucleotide sequence ID" value="NZ_JAFMOF010000002.1"/>
</dbReference>
<accession>A0A939FRB0</accession>
<dbReference type="Proteomes" id="UP000664781">
    <property type="component" value="Unassembled WGS sequence"/>
</dbReference>
<evidence type="ECO:0000313" key="3">
    <source>
        <dbReference type="EMBL" id="MBO0654607.1"/>
    </source>
</evidence>
<proteinExistence type="predicted"/>
<organism evidence="3 4">
    <name type="scientific">Streptomyces triculaminicus</name>
    <dbReference type="NCBI Taxonomy" id="2816232"/>
    <lineage>
        <taxon>Bacteria</taxon>
        <taxon>Bacillati</taxon>
        <taxon>Actinomycetota</taxon>
        <taxon>Actinomycetes</taxon>
        <taxon>Kitasatosporales</taxon>
        <taxon>Streptomycetaceae</taxon>
        <taxon>Streptomyces</taxon>
    </lineage>
</organism>
<sequence length="194" mass="21181">MPDTAASLTDQYKAQVTTDIERVTQEREQVRAEILDLQQRLKTLEADHQQLLKLQVALTREPAALVPPSPGGTTGRDLGAEVPRPRSPQTAARAQARRRGATAGRGETTWGEIILAYLAGQQEPQPVVDIVDGVSSAHPARTVKATVVRNTLEALVARGRVQRRKQARSVTYSAAHRQDGADRPEQKQADAEPM</sequence>
<evidence type="ECO:0000256" key="2">
    <source>
        <dbReference type="SAM" id="MobiDB-lite"/>
    </source>
</evidence>
<gene>
    <name evidence="3" type="ORF">J1792_18025</name>
</gene>
<dbReference type="EMBL" id="JAFMOF010000002">
    <property type="protein sequence ID" value="MBO0654607.1"/>
    <property type="molecule type" value="Genomic_DNA"/>
</dbReference>